<accession>A0ABX1BYP9</accession>
<evidence type="ECO:0008006" key="4">
    <source>
        <dbReference type="Google" id="ProtNLM"/>
    </source>
</evidence>
<dbReference type="EMBL" id="JAATEN010000017">
    <property type="protein sequence ID" value="NJQ02766.1"/>
    <property type="molecule type" value="Genomic_DNA"/>
</dbReference>
<organism evidence="2 3">
    <name type="scientific">Streptomyces zingiberis</name>
    <dbReference type="NCBI Taxonomy" id="2053010"/>
    <lineage>
        <taxon>Bacteria</taxon>
        <taxon>Bacillati</taxon>
        <taxon>Actinomycetota</taxon>
        <taxon>Actinomycetes</taxon>
        <taxon>Kitasatosporales</taxon>
        <taxon>Streptomycetaceae</taxon>
        <taxon>Streptomyces</taxon>
    </lineage>
</organism>
<dbReference type="Pfam" id="PF13624">
    <property type="entry name" value="SurA_N_3"/>
    <property type="match status" value="1"/>
</dbReference>
<sequence>MHRRRSVLSLSAVALMAATPLLTGCGDDTHPGSAAVVDGDRITVSQVQAQVADVRAAQGESRDAKALISGTGRLSRSTLNSMIFDKVLARAAADAGVSASRAEVQRIRGQAEEAAGGADRLREMWLQQYSIGPAMLEETLRNQVLMDKLAESMGADRTSPQGQQKVVEALQKASKSMNVQVNPRFGKWNDKQVLLDSVQESWLKPTPEAARQS</sequence>
<dbReference type="SUPFAM" id="SSF109998">
    <property type="entry name" value="Triger factor/SurA peptide-binding domain-like"/>
    <property type="match status" value="1"/>
</dbReference>
<dbReference type="Gene3D" id="1.10.4030.10">
    <property type="entry name" value="Porin chaperone SurA, peptide-binding domain"/>
    <property type="match status" value="1"/>
</dbReference>
<name>A0ABX1BYP9_9ACTN</name>
<proteinExistence type="predicted"/>
<dbReference type="RefSeq" id="WP_168103392.1">
    <property type="nucleotide sequence ID" value="NZ_JAATEN010000017.1"/>
</dbReference>
<comment type="caution">
    <text evidence="2">The sequence shown here is derived from an EMBL/GenBank/DDBJ whole genome shotgun (WGS) entry which is preliminary data.</text>
</comment>
<keyword evidence="3" id="KW-1185">Reference proteome</keyword>
<feature type="signal peptide" evidence="1">
    <location>
        <begin position="1"/>
        <end position="23"/>
    </location>
</feature>
<dbReference type="InterPro" id="IPR027304">
    <property type="entry name" value="Trigger_fact/SurA_dom_sf"/>
</dbReference>
<keyword evidence="1" id="KW-0732">Signal</keyword>
<feature type="chain" id="PRO_5046010861" description="Lipoprotein" evidence="1">
    <location>
        <begin position="24"/>
        <end position="213"/>
    </location>
</feature>
<evidence type="ECO:0000256" key="1">
    <source>
        <dbReference type="SAM" id="SignalP"/>
    </source>
</evidence>
<evidence type="ECO:0000313" key="2">
    <source>
        <dbReference type="EMBL" id="NJQ02766.1"/>
    </source>
</evidence>
<dbReference type="Proteomes" id="UP000695264">
    <property type="component" value="Unassembled WGS sequence"/>
</dbReference>
<protein>
    <recommendedName>
        <fullName evidence="4">Lipoprotein</fullName>
    </recommendedName>
</protein>
<evidence type="ECO:0000313" key="3">
    <source>
        <dbReference type="Proteomes" id="UP000695264"/>
    </source>
</evidence>
<reference evidence="2 3" key="1">
    <citation type="submission" date="2020-03" db="EMBL/GenBank/DDBJ databases">
        <title>WGS of actinomycetes isolated from Thailand.</title>
        <authorList>
            <person name="Thawai C."/>
        </authorList>
    </citation>
    <scope>NUCLEOTIDE SEQUENCE [LARGE SCALE GENOMIC DNA]</scope>
    <source>
        <strain evidence="2 3">PLAI 1-29</strain>
    </source>
</reference>
<dbReference type="PROSITE" id="PS51257">
    <property type="entry name" value="PROKAR_LIPOPROTEIN"/>
    <property type="match status" value="1"/>
</dbReference>
<gene>
    <name evidence="2" type="ORF">HCK00_20040</name>
</gene>